<keyword evidence="2" id="KW-0812">Transmembrane</keyword>
<organism evidence="3 4">
    <name type="scientific">Candidatus Electrothrix marina</name>
    <dbReference type="NCBI Taxonomy" id="1859130"/>
    <lineage>
        <taxon>Bacteria</taxon>
        <taxon>Pseudomonadati</taxon>
        <taxon>Thermodesulfobacteriota</taxon>
        <taxon>Desulfobulbia</taxon>
        <taxon>Desulfobulbales</taxon>
        <taxon>Desulfobulbaceae</taxon>
        <taxon>Candidatus Electrothrix</taxon>
    </lineage>
</organism>
<evidence type="ECO:0000256" key="2">
    <source>
        <dbReference type="SAM" id="Phobius"/>
    </source>
</evidence>
<dbReference type="EMBL" id="MTKQ01000424">
    <property type="protein sequence ID" value="RWX42858.1"/>
    <property type="molecule type" value="Genomic_DNA"/>
</dbReference>
<dbReference type="AlphaFoldDB" id="A0A3S3RM04"/>
<accession>A0A3S3RM04</accession>
<keyword evidence="2" id="KW-1133">Transmembrane helix</keyword>
<feature type="non-terminal residue" evidence="3">
    <location>
        <position position="1"/>
    </location>
</feature>
<comment type="caution">
    <text evidence="3">The sequence shown here is derived from an EMBL/GenBank/DDBJ whole genome shotgun (WGS) entry which is preliminary data.</text>
</comment>
<proteinExistence type="predicted"/>
<sequence>LRCGVIFMPYLCIVVAGAVGAIPCVRPECLYSIKIYALPSGRGGSFSNPEARTKAPGNDEIL</sequence>
<evidence type="ECO:0000313" key="3">
    <source>
        <dbReference type="EMBL" id="RWX42858.1"/>
    </source>
</evidence>
<evidence type="ECO:0000313" key="4">
    <source>
        <dbReference type="Proteomes" id="UP000286862"/>
    </source>
</evidence>
<evidence type="ECO:0000256" key="1">
    <source>
        <dbReference type="SAM" id="MobiDB-lite"/>
    </source>
</evidence>
<feature type="region of interest" description="Disordered" evidence="1">
    <location>
        <begin position="40"/>
        <end position="62"/>
    </location>
</feature>
<name>A0A3S3RM04_9BACT</name>
<keyword evidence="2" id="KW-0472">Membrane</keyword>
<gene>
    <name evidence="3" type="ORF">VT99_14241</name>
</gene>
<reference evidence="3 4" key="1">
    <citation type="submission" date="2017-01" db="EMBL/GenBank/DDBJ databases">
        <title>The cable genome- insights into the physiology and evolution of filamentous bacteria capable of sulfide oxidation via long distance electron transfer.</title>
        <authorList>
            <person name="Schreiber L."/>
            <person name="Bjerg J.T."/>
            <person name="Boggild A."/>
            <person name="Van De Vossenberg J."/>
            <person name="Meysman F."/>
            <person name="Nielsen L.P."/>
            <person name="Schramm A."/>
            <person name="Kjeldsen K.U."/>
        </authorList>
    </citation>
    <scope>NUCLEOTIDE SEQUENCE [LARGE SCALE GENOMIC DNA]</scope>
    <source>
        <strain evidence="3">A2</strain>
    </source>
</reference>
<dbReference type="Proteomes" id="UP000286862">
    <property type="component" value="Unassembled WGS sequence"/>
</dbReference>
<protein>
    <submittedName>
        <fullName evidence="3">Uncharacterized protein</fullName>
    </submittedName>
</protein>
<feature type="transmembrane region" description="Helical" evidence="2">
    <location>
        <begin position="6"/>
        <end position="25"/>
    </location>
</feature>